<keyword evidence="1" id="KW-0812">Transmembrane</keyword>
<evidence type="ECO:0000313" key="3">
    <source>
        <dbReference type="Proteomes" id="UP000679247"/>
    </source>
</evidence>
<keyword evidence="1" id="KW-0472">Membrane</keyword>
<evidence type="ECO:0000256" key="1">
    <source>
        <dbReference type="SAM" id="Phobius"/>
    </source>
</evidence>
<dbReference type="Proteomes" id="UP000679247">
    <property type="component" value="Chromosome"/>
</dbReference>
<organism evidence="2 3">
    <name type="scientific">Cytobacillus gottheilii</name>
    <dbReference type="NCBI Taxonomy" id="859144"/>
    <lineage>
        <taxon>Bacteria</taxon>
        <taxon>Bacillati</taxon>
        <taxon>Bacillota</taxon>
        <taxon>Bacilli</taxon>
        <taxon>Bacillales</taxon>
        <taxon>Bacillaceae</taxon>
        <taxon>Cytobacillus</taxon>
    </lineage>
</organism>
<gene>
    <name evidence="2" type="ORF">J1899_10590</name>
</gene>
<evidence type="ECO:0008006" key="4">
    <source>
        <dbReference type="Google" id="ProtNLM"/>
    </source>
</evidence>
<reference evidence="2 3" key="1">
    <citation type="submission" date="2021-03" db="EMBL/GenBank/DDBJ databases">
        <title>The first data on the complete genome of the tetrodotoxin-producing bacterium.</title>
        <authorList>
            <person name="Melnikova D.I."/>
            <person name="Nijland R."/>
            <person name="Magarlamov T.Y."/>
        </authorList>
    </citation>
    <scope>NUCLEOTIDE SEQUENCE [LARGE SCALE GENOMIC DNA]</scope>
    <source>
        <strain evidence="2 3">1839</strain>
    </source>
</reference>
<keyword evidence="3" id="KW-1185">Reference proteome</keyword>
<dbReference type="EMBL" id="CP071709">
    <property type="protein sequence ID" value="QVY63459.1"/>
    <property type="molecule type" value="Genomic_DNA"/>
</dbReference>
<sequence length="150" mass="17583">MKRNKLIFLIIAFIIFVFFAYDFLKGRHISEQYLYEGKSENWKVSSTFTSKGHVNYQSKIIIEYIGKDNSIIDVNTWSLEGTGYGIGGGEQTLKDNKIIKTSDYEDFQFKQSDQQSFSIEWLDEDEEFKLYQKNSNKNSLVSHSMFTYSE</sequence>
<name>A0ABX8FHF1_9BACI</name>
<dbReference type="RefSeq" id="WP_066446087.1">
    <property type="nucleotide sequence ID" value="NZ_CP071709.1"/>
</dbReference>
<keyword evidence="1" id="KW-1133">Transmembrane helix</keyword>
<accession>A0ABX8FHF1</accession>
<evidence type="ECO:0000313" key="2">
    <source>
        <dbReference type="EMBL" id="QVY63459.1"/>
    </source>
</evidence>
<protein>
    <recommendedName>
        <fullName evidence="4">DUF4944 domain-containing protein</fullName>
    </recommendedName>
</protein>
<feature type="transmembrane region" description="Helical" evidence="1">
    <location>
        <begin position="6"/>
        <end position="24"/>
    </location>
</feature>
<proteinExistence type="predicted"/>